<dbReference type="EMBL" id="JARYMX010000002">
    <property type="protein sequence ID" value="KAJ9561356.1"/>
    <property type="molecule type" value="Genomic_DNA"/>
</dbReference>
<organism evidence="1 2">
    <name type="scientific">Centaurea solstitialis</name>
    <name type="common">yellow star-thistle</name>
    <dbReference type="NCBI Taxonomy" id="347529"/>
    <lineage>
        <taxon>Eukaryota</taxon>
        <taxon>Viridiplantae</taxon>
        <taxon>Streptophyta</taxon>
        <taxon>Embryophyta</taxon>
        <taxon>Tracheophyta</taxon>
        <taxon>Spermatophyta</taxon>
        <taxon>Magnoliopsida</taxon>
        <taxon>eudicotyledons</taxon>
        <taxon>Gunneridae</taxon>
        <taxon>Pentapetalae</taxon>
        <taxon>asterids</taxon>
        <taxon>campanulids</taxon>
        <taxon>Asterales</taxon>
        <taxon>Asteraceae</taxon>
        <taxon>Carduoideae</taxon>
        <taxon>Cardueae</taxon>
        <taxon>Centaureinae</taxon>
        <taxon>Centaurea</taxon>
    </lineage>
</organism>
<sequence length="187" mass="20857">MAAKDEWEHIPSSENKYPHIIKRPLGRPKKNIIVPPDEPKRRHKCRRFSMYRHHERTCKNSAPLDNTSQGVTLLLAPAERVARPPWITPKTTPDFRLDAGAGSFACATAPELSQNISIGLEILATTLRSDRKFLSQTASFAASHAAMYSASVVESAIVSCFELFHEIAPPFRVKTYPDCDLKSSLSV</sequence>
<accession>A0AA38TTM5</accession>
<evidence type="ECO:0000313" key="2">
    <source>
        <dbReference type="Proteomes" id="UP001172457"/>
    </source>
</evidence>
<evidence type="ECO:0000313" key="1">
    <source>
        <dbReference type="EMBL" id="KAJ9561356.1"/>
    </source>
</evidence>
<keyword evidence="2" id="KW-1185">Reference proteome</keyword>
<dbReference type="Proteomes" id="UP001172457">
    <property type="component" value="Chromosome 2"/>
</dbReference>
<proteinExistence type="predicted"/>
<dbReference type="AlphaFoldDB" id="A0AA38TTM5"/>
<comment type="caution">
    <text evidence="1">The sequence shown here is derived from an EMBL/GenBank/DDBJ whole genome shotgun (WGS) entry which is preliminary data.</text>
</comment>
<reference evidence="1" key="1">
    <citation type="submission" date="2023-03" db="EMBL/GenBank/DDBJ databases">
        <title>Chromosome-scale reference genome and RAD-based genetic map of yellow starthistle (Centaurea solstitialis) reveal putative structural variation and QTLs associated with invader traits.</title>
        <authorList>
            <person name="Reatini B."/>
            <person name="Cang F.A."/>
            <person name="Jiang Q."/>
            <person name="Mckibben M.T.W."/>
            <person name="Barker M.S."/>
            <person name="Rieseberg L.H."/>
            <person name="Dlugosch K.M."/>
        </authorList>
    </citation>
    <scope>NUCLEOTIDE SEQUENCE</scope>
    <source>
        <strain evidence="1">CAN-66</strain>
        <tissue evidence="1">Leaf</tissue>
    </source>
</reference>
<protein>
    <submittedName>
        <fullName evidence="1">Uncharacterized protein</fullName>
    </submittedName>
</protein>
<gene>
    <name evidence="1" type="ORF">OSB04_006516</name>
</gene>
<name>A0AA38TTM5_9ASTR</name>